<comment type="caution">
    <text evidence="5">The sequence shown here is derived from an EMBL/GenBank/DDBJ whole genome shotgun (WGS) entry which is preliminary data.</text>
</comment>
<dbReference type="Pfam" id="PF24850">
    <property type="entry name" value="CC_BshC"/>
    <property type="match status" value="1"/>
</dbReference>
<dbReference type="InterPro" id="IPR055399">
    <property type="entry name" value="CC_BshC"/>
</dbReference>
<name>A0ABT1AXC4_9FLAO</name>
<protein>
    <recommendedName>
        <fullName evidence="2">Putative cysteine ligase BshC</fullName>
        <ecNumber evidence="2">6.-.-.-</ecNumber>
    </recommendedName>
</protein>
<dbReference type="InterPro" id="IPR011199">
    <property type="entry name" value="Bacillithiol_biosynth_BshC"/>
</dbReference>
<keyword evidence="6" id="KW-1185">Reference proteome</keyword>
<dbReference type="EC" id="6.-.-.-" evidence="2"/>
<comment type="similarity">
    <text evidence="2">Belongs to the BshC family.</text>
</comment>
<evidence type="ECO:0000259" key="4">
    <source>
        <dbReference type="Pfam" id="PF24850"/>
    </source>
</evidence>
<keyword evidence="1 2" id="KW-0436">Ligase</keyword>
<dbReference type="Pfam" id="PF10079">
    <property type="entry name" value="Rossmann-like_BshC"/>
    <property type="match status" value="1"/>
</dbReference>
<dbReference type="PIRSF" id="PIRSF012535">
    <property type="entry name" value="UCP012535"/>
    <property type="match status" value="1"/>
</dbReference>
<dbReference type="RefSeq" id="WP_252740229.1">
    <property type="nucleotide sequence ID" value="NZ_JAMXIB010000002.1"/>
</dbReference>
<gene>
    <name evidence="2 5" type="primary">bshC</name>
    <name evidence="5" type="ORF">NG653_03225</name>
</gene>
<proteinExistence type="inferred from homology"/>
<feature type="domain" description="Bacillithiol biosynthesis BshC N-terminal Rossmann-like" evidence="3">
    <location>
        <begin position="1"/>
        <end position="375"/>
    </location>
</feature>
<dbReference type="Proteomes" id="UP001206312">
    <property type="component" value="Unassembled WGS sequence"/>
</dbReference>
<organism evidence="5 6">
    <name type="scientific">Robiginitalea marina</name>
    <dbReference type="NCBI Taxonomy" id="2954105"/>
    <lineage>
        <taxon>Bacteria</taxon>
        <taxon>Pseudomonadati</taxon>
        <taxon>Bacteroidota</taxon>
        <taxon>Flavobacteriia</taxon>
        <taxon>Flavobacteriales</taxon>
        <taxon>Flavobacteriaceae</taxon>
        <taxon>Robiginitalea</taxon>
    </lineage>
</organism>
<evidence type="ECO:0000259" key="3">
    <source>
        <dbReference type="Pfam" id="PF10079"/>
    </source>
</evidence>
<sequence>MQASGIPFQETGFFSGLIRDYLDQVPHLAPFYGRYPTLEAFRDQMGEKAGHYPAAHREVLHQVLSEQYASLQVSAATREHLENLRNPNAFTVVTGHQLNLFTGPLYFLYKILTTIKLASQLREEYPEAHFVPVYWMGSEDHDFDEVNHFNFRGKEIRWNRPTGGAVGRMDTNGLDAVFEQFSKDLGPGTHAAYLKDLFSSAYLQQPNMAAATRYLVNELFGDLGLVILDADDPRLKALFVPHMEQDLFGNLGQRTVSESITRLNALSGQYRIQVSPRELNFFYLKDGFRERLVPHAGGFGVMESDIRFGAEALREELHSHPERFSPNVVTRPLYQEFLLPNLCYVGGGGELAYWLELREYFAQSGVPFPMLLLRNSALVASAKQQRKAEKLGLQLKALFRDPDSLVEQRVREISEIPIDFGPQRRHLTEQFEALYRLAEQTDKSFLGAVRAEEARQLKGLDRLEKRLLKAQKRKLSDEVERIRLLRESLFPQGGLQERNRNFSEFYLELGPTLREGLLEAFDPMAGEFTLLVYEP</sequence>
<feature type="domain" description="Bacillithiol biosynthesis BshC C-terminal coiled-coil" evidence="4">
    <location>
        <begin position="377"/>
        <end position="531"/>
    </location>
</feature>
<evidence type="ECO:0000256" key="2">
    <source>
        <dbReference type="HAMAP-Rule" id="MF_01867"/>
    </source>
</evidence>
<dbReference type="HAMAP" id="MF_01867">
    <property type="entry name" value="BshC"/>
    <property type="match status" value="1"/>
</dbReference>
<accession>A0ABT1AXC4</accession>
<dbReference type="InterPro" id="IPR055398">
    <property type="entry name" value="Rossmann-like_BshC"/>
</dbReference>
<reference evidence="5 6" key="1">
    <citation type="submission" date="2022-06" db="EMBL/GenBank/DDBJ databases">
        <authorList>
            <person name="Xuan X."/>
        </authorList>
    </citation>
    <scope>NUCLEOTIDE SEQUENCE [LARGE SCALE GENOMIC DNA]</scope>
    <source>
        <strain evidence="5 6">2V75</strain>
    </source>
</reference>
<evidence type="ECO:0000313" key="6">
    <source>
        <dbReference type="Proteomes" id="UP001206312"/>
    </source>
</evidence>
<dbReference type="NCBIfam" id="TIGR03998">
    <property type="entry name" value="thiol_BshC"/>
    <property type="match status" value="1"/>
</dbReference>
<evidence type="ECO:0000256" key="1">
    <source>
        <dbReference type="ARBA" id="ARBA00022598"/>
    </source>
</evidence>
<evidence type="ECO:0000313" key="5">
    <source>
        <dbReference type="EMBL" id="MCO5723853.1"/>
    </source>
</evidence>
<dbReference type="EMBL" id="JAMXIB010000002">
    <property type="protein sequence ID" value="MCO5723853.1"/>
    <property type="molecule type" value="Genomic_DNA"/>
</dbReference>